<comment type="subcellular location">
    <subcellularLocation>
        <location evidence="1">Membrane</location>
        <topology evidence="1">Multi-pass membrane protein</topology>
    </subcellularLocation>
</comment>
<dbReference type="EMBL" id="HG793141">
    <property type="protein sequence ID" value="CRL22907.1"/>
    <property type="molecule type" value="Genomic_DNA"/>
</dbReference>
<evidence type="ECO:0000313" key="6">
    <source>
        <dbReference type="EMBL" id="CRL22907.1"/>
    </source>
</evidence>
<feature type="transmembrane region" description="Helical" evidence="5">
    <location>
        <begin position="130"/>
        <end position="149"/>
    </location>
</feature>
<evidence type="ECO:0000256" key="5">
    <source>
        <dbReference type="SAM" id="Phobius"/>
    </source>
</evidence>
<gene>
    <name evidence="6" type="ORF">PCAMFM013_S008g000336</name>
</gene>
<dbReference type="PANTHER" id="PTHR31465:SF17">
    <property type="entry name" value="DOMAIN PROTEIN, PUTATIVE (AFU_ORTHOLOGUE AFUA_5G09900)-RELATED"/>
    <property type="match status" value="1"/>
</dbReference>
<keyword evidence="7" id="KW-1185">Reference proteome</keyword>
<dbReference type="PANTHER" id="PTHR31465">
    <property type="entry name" value="PROTEIN RTA1-RELATED"/>
    <property type="match status" value="1"/>
</dbReference>
<protein>
    <submittedName>
        <fullName evidence="6">RTA1 like protein</fullName>
    </submittedName>
</protein>
<keyword evidence="3 5" id="KW-1133">Transmembrane helix</keyword>
<dbReference type="GO" id="GO:0016020">
    <property type="term" value="C:membrane"/>
    <property type="evidence" value="ECO:0007669"/>
    <property type="project" value="UniProtKB-SubCell"/>
</dbReference>
<evidence type="ECO:0000256" key="4">
    <source>
        <dbReference type="ARBA" id="ARBA00023136"/>
    </source>
</evidence>
<name>A0A0G4P9C6_PENC3</name>
<dbReference type="Proteomes" id="UP000053732">
    <property type="component" value="Unassembled WGS sequence"/>
</dbReference>
<evidence type="ECO:0000256" key="2">
    <source>
        <dbReference type="ARBA" id="ARBA00022692"/>
    </source>
</evidence>
<dbReference type="InterPro" id="IPR007568">
    <property type="entry name" value="RTA1"/>
</dbReference>
<evidence type="ECO:0000256" key="1">
    <source>
        <dbReference type="ARBA" id="ARBA00004141"/>
    </source>
</evidence>
<organism evidence="6 7">
    <name type="scientific">Penicillium camemberti (strain FM 013)</name>
    <dbReference type="NCBI Taxonomy" id="1429867"/>
    <lineage>
        <taxon>Eukaryota</taxon>
        <taxon>Fungi</taxon>
        <taxon>Dikarya</taxon>
        <taxon>Ascomycota</taxon>
        <taxon>Pezizomycotina</taxon>
        <taxon>Eurotiomycetes</taxon>
        <taxon>Eurotiomycetidae</taxon>
        <taxon>Eurotiales</taxon>
        <taxon>Aspergillaceae</taxon>
        <taxon>Penicillium</taxon>
    </lineage>
</organism>
<dbReference type="STRING" id="1429867.A0A0G4P9C6"/>
<evidence type="ECO:0000313" key="7">
    <source>
        <dbReference type="Proteomes" id="UP000053732"/>
    </source>
</evidence>
<reference evidence="6 7" key="1">
    <citation type="journal article" date="2014" name="Nat. Commun.">
        <title>Multiple recent horizontal transfers of a large genomic region in cheese making fungi.</title>
        <authorList>
            <person name="Cheeseman K."/>
            <person name="Ropars J."/>
            <person name="Renault P."/>
            <person name="Dupont J."/>
            <person name="Gouzy J."/>
            <person name="Branca A."/>
            <person name="Abraham A.L."/>
            <person name="Ceppi M."/>
            <person name="Conseiller E."/>
            <person name="Debuchy R."/>
            <person name="Malagnac F."/>
            <person name="Goarin A."/>
            <person name="Silar P."/>
            <person name="Lacoste S."/>
            <person name="Sallet E."/>
            <person name="Bensimon A."/>
            <person name="Giraud T."/>
            <person name="Brygoo Y."/>
        </authorList>
    </citation>
    <scope>NUCLEOTIDE SEQUENCE [LARGE SCALE GENOMIC DNA]</scope>
    <source>
        <strain evidence="7">FM 013</strain>
    </source>
</reference>
<dbReference type="AlphaFoldDB" id="A0A0G4P9C6"/>
<feature type="transmembrane region" description="Helical" evidence="5">
    <location>
        <begin position="89"/>
        <end position="106"/>
    </location>
</feature>
<feature type="transmembrane region" description="Helical" evidence="5">
    <location>
        <begin position="12"/>
        <end position="32"/>
    </location>
</feature>
<evidence type="ECO:0000256" key="3">
    <source>
        <dbReference type="ARBA" id="ARBA00022989"/>
    </source>
</evidence>
<sequence>MVEIQGNTSPIFVFNDIASFFTQLVGAGVQVAGNANLVNTGRKVIIFGLGFALVEFFLFMWIAIDFHYRMNRDPTPITLYNQQLNWKRYMLVIHLSCLALMVRKLIKLIEFGVLGSALTKEVFVYLRCKVLDFVVLYQCFWVVSLKFLLDGRYQTCAQELAQKIASIAHILSFADILTAP</sequence>
<proteinExistence type="predicted"/>
<keyword evidence="2 5" id="KW-0812">Transmembrane</keyword>
<dbReference type="Pfam" id="PF04479">
    <property type="entry name" value="RTA1"/>
    <property type="match status" value="1"/>
</dbReference>
<keyword evidence="4 5" id="KW-0472">Membrane</keyword>
<feature type="transmembrane region" description="Helical" evidence="5">
    <location>
        <begin position="44"/>
        <end position="68"/>
    </location>
</feature>
<accession>A0A0G4P9C6</accession>